<dbReference type="KEGG" id="gah:GAH_00223"/>
<feature type="transmembrane region" description="Helical" evidence="1">
    <location>
        <begin position="278"/>
        <end position="299"/>
    </location>
</feature>
<dbReference type="InParanoid" id="A0A0F7DC89"/>
<feature type="transmembrane region" description="Helical" evidence="1">
    <location>
        <begin position="150"/>
        <end position="168"/>
    </location>
</feature>
<accession>A0A0F7DC89</accession>
<keyword evidence="1" id="KW-0472">Membrane</keyword>
<feature type="transmembrane region" description="Helical" evidence="1">
    <location>
        <begin position="125"/>
        <end position="144"/>
    </location>
</feature>
<evidence type="ECO:0000313" key="2">
    <source>
        <dbReference type="EMBL" id="AKG92421.1"/>
    </source>
</evidence>
<feature type="transmembrane region" description="Helical" evidence="1">
    <location>
        <begin position="408"/>
        <end position="434"/>
    </location>
</feature>
<feature type="transmembrane region" description="Helical" evidence="1">
    <location>
        <begin position="14"/>
        <end position="36"/>
    </location>
</feature>
<name>A0A0F7DC89_9EURY</name>
<dbReference type="EMBL" id="CP011267">
    <property type="protein sequence ID" value="AKG92421.1"/>
    <property type="molecule type" value="Genomic_DNA"/>
</dbReference>
<evidence type="ECO:0000313" key="3">
    <source>
        <dbReference type="Proteomes" id="UP000034723"/>
    </source>
</evidence>
<reference evidence="2 3" key="1">
    <citation type="submission" date="2015-04" db="EMBL/GenBank/DDBJ databases">
        <title>The complete genome sequence of the hyperthermophilic, obligate iron-reducing archaeon Geoglobus ahangari strain 234T.</title>
        <authorList>
            <person name="Manzella M.P."/>
            <person name="Holmes D.E."/>
            <person name="Rocheleau J.M."/>
            <person name="Chung A."/>
            <person name="Reguera G."/>
            <person name="Kashefi K."/>
        </authorList>
    </citation>
    <scope>NUCLEOTIDE SEQUENCE [LARGE SCALE GENOMIC DNA]</scope>
    <source>
        <strain evidence="2 3">234</strain>
    </source>
</reference>
<sequence length="1135" mass="129354">MLSRLNLQIRKKDWYLLVLVYLVFVGYLFPVFVYQVPQGTDVFTHLFYVKQMVLSNSLDDFYLQCQENQFIGYRYPFGMWLFDSILLKITGLDVASASLVVPVILFLLMLFVYRSYALGYGLSRFSVVALLLLLTTPGAVMGMLQHTPSVFVLPFLIIIIHSLIRNDYRLKIMAVLVIGILPFTHAGSFMFVLYFVVSYSFVYSLLNGRVNYRSLMYLVFLMIFYLIGMHTFPYVHNQYINKARLIVSVTELFPIPYLNSLGLLLYDNVFLKLDLMYVVLFIALVYAVSNVMVYIHIIFKDIYYKLKESISLPALFGVSSLSHTPPYWPIWLGPVHSVLALLGFLKNRMTLVMFLSIAIVVIPSAYYAQERALRELAYFRLIIPIAATFGYLILLRKIKTLKNGRVKYFLGVTLSLLFFTALVVTVVVGMYYFYPKISGERYLVTGLEWLGGVGSPDEGAASYALRHRISIYGDKIPPDVTSLGHGSELRRYGFDLRNTYFGIGSEKYVKDLYATFGVKYVILWSKVFRIVGLPPESLTIDSNTQLDKIYSSVDFFSIYRYIKEETVFSNISDRITFDENVKVLDAGDTYLVETSVYKVRLSKSTPTILFLGNRTTNLLGEGGIYDYISFDLGPSGEEGGFVTQELPFDKVIVGKNRVIYSTIYSINGKEYFNVTLEYCFFEKAIRKTIKVSNDVSGHAVAKIRYTTMYFTPISSFEFWDATGKRYDRKIYQSEDKIYIKNTKMNRLYLGNGSTLGVLTYFEPSIPFPNLIAYQGSVRYDYYFVDVKTSDIVYPGETSEWIQWLSLGNVSSATENIYFYNMQLLPYSDGKIPVSVLSLVDPHNNNASVEGLGFLRDAGLKVTPMFSIRDLKTNLNSSNLNQYAEVVLYVTREANVSEILDFIEYLRDMDVHVVGIYFEEPVYDLESLKLLADYGVSYIIAREILPPYDILFQEGYRHFRSLYLNGSDIQIVSVPLSLPKLGGALYFYPEPLSAYRALLNSALNSGDPVVLRFDSSKLLSSDYRNVVSNFTSLITSEGRFYSIPLSELVSNFESLKGVYVKVAGNSTVRSIILYNNNSVDVDLTLVLTLPNYGEKYSITNGSVAGKICQHGYCEYLIPVHIGPKQIKHIMISERIE</sequence>
<feature type="transmembrane region" description="Helical" evidence="1">
    <location>
        <begin position="85"/>
        <end position="113"/>
    </location>
</feature>
<feature type="transmembrane region" description="Helical" evidence="1">
    <location>
        <begin position="378"/>
        <end position="396"/>
    </location>
</feature>
<feature type="transmembrane region" description="Helical" evidence="1">
    <location>
        <begin position="245"/>
        <end position="266"/>
    </location>
</feature>
<protein>
    <submittedName>
        <fullName evidence="2">Uncharacterized protein</fullName>
    </submittedName>
</protein>
<keyword evidence="3" id="KW-1185">Reference proteome</keyword>
<dbReference type="HOGENOM" id="CLU_280147_0_0_2"/>
<keyword evidence="1" id="KW-0812">Transmembrane</keyword>
<keyword evidence="1" id="KW-1133">Transmembrane helix</keyword>
<feature type="transmembrane region" description="Helical" evidence="1">
    <location>
        <begin position="175"/>
        <end position="202"/>
    </location>
</feature>
<feature type="transmembrane region" description="Helical" evidence="1">
    <location>
        <begin position="214"/>
        <end position="233"/>
    </location>
</feature>
<dbReference type="AlphaFoldDB" id="A0A0F7DC89"/>
<dbReference type="STRING" id="113653.GAH_00223"/>
<evidence type="ECO:0000256" key="1">
    <source>
        <dbReference type="SAM" id="Phobius"/>
    </source>
</evidence>
<organism evidence="2 3">
    <name type="scientific">Geoglobus ahangari</name>
    <dbReference type="NCBI Taxonomy" id="113653"/>
    <lineage>
        <taxon>Archaea</taxon>
        <taxon>Methanobacteriati</taxon>
        <taxon>Methanobacteriota</taxon>
        <taxon>Archaeoglobi</taxon>
        <taxon>Archaeoglobales</taxon>
        <taxon>Archaeoglobaceae</taxon>
        <taxon>Geoglobus</taxon>
    </lineage>
</organism>
<dbReference type="Proteomes" id="UP000034723">
    <property type="component" value="Chromosome"/>
</dbReference>
<proteinExistence type="predicted"/>
<gene>
    <name evidence="2" type="ORF">GAH_00223</name>
</gene>
<feature type="transmembrane region" description="Helical" evidence="1">
    <location>
        <begin position="349"/>
        <end position="366"/>
    </location>
</feature>